<dbReference type="PANTHER" id="PTHR43798">
    <property type="entry name" value="MONOACYLGLYCEROL LIPASE"/>
    <property type="match status" value="1"/>
</dbReference>
<keyword evidence="2" id="KW-0378">Hydrolase</keyword>
<dbReference type="InterPro" id="IPR029058">
    <property type="entry name" value="AB_hydrolase_fold"/>
</dbReference>
<dbReference type="Gene3D" id="3.40.50.1820">
    <property type="entry name" value="alpha/beta hydrolase"/>
    <property type="match status" value="1"/>
</dbReference>
<keyword evidence="3" id="KW-1185">Reference proteome</keyword>
<dbReference type="RefSeq" id="WP_208261877.1">
    <property type="nucleotide sequence ID" value="NZ_JAGEOJ010000023.1"/>
</dbReference>
<dbReference type="InterPro" id="IPR050266">
    <property type="entry name" value="AB_hydrolase_sf"/>
</dbReference>
<dbReference type="GO" id="GO:0016787">
    <property type="term" value="F:hydrolase activity"/>
    <property type="evidence" value="ECO:0007669"/>
    <property type="project" value="UniProtKB-KW"/>
</dbReference>
<feature type="domain" description="AB hydrolase-1" evidence="1">
    <location>
        <begin position="33"/>
        <end position="153"/>
    </location>
</feature>
<dbReference type="SUPFAM" id="SSF53474">
    <property type="entry name" value="alpha/beta-Hydrolases"/>
    <property type="match status" value="1"/>
</dbReference>
<dbReference type="Pfam" id="PF00561">
    <property type="entry name" value="Abhydrolase_1"/>
    <property type="match status" value="1"/>
</dbReference>
<dbReference type="EMBL" id="JAGEOJ010000023">
    <property type="protein sequence ID" value="MBO2453848.1"/>
    <property type="molecule type" value="Genomic_DNA"/>
</dbReference>
<accession>A0A939T877</accession>
<dbReference type="Proteomes" id="UP000669179">
    <property type="component" value="Unassembled WGS sequence"/>
</dbReference>
<organism evidence="2 3">
    <name type="scientific">Actinomadura barringtoniae</name>
    <dbReference type="NCBI Taxonomy" id="1427535"/>
    <lineage>
        <taxon>Bacteria</taxon>
        <taxon>Bacillati</taxon>
        <taxon>Actinomycetota</taxon>
        <taxon>Actinomycetes</taxon>
        <taxon>Streptosporangiales</taxon>
        <taxon>Thermomonosporaceae</taxon>
        <taxon>Actinomadura</taxon>
    </lineage>
</organism>
<dbReference type="AlphaFoldDB" id="A0A939T877"/>
<dbReference type="PRINTS" id="PR00111">
    <property type="entry name" value="ABHYDROLASE"/>
</dbReference>
<evidence type="ECO:0000259" key="1">
    <source>
        <dbReference type="Pfam" id="PF00561"/>
    </source>
</evidence>
<dbReference type="InterPro" id="IPR000073">
    <property type="entry name" value="AB_hydrolase_1"/>
</dbReference>
<sequence>MAEVTARGIRFHVQTMDPCDPDQASQADQADAPVVVFIHGLVMDNLSSFYYTLAGPVSAAGARAVLYDLRGHGLSERTTTGYSAADAVADLFGVLDGLGLTAPVYLVANSFGGVVALNAALARPERIAGLVLVESYGPAERAGEWTEDMLNTLGKSALVLEYERLADQLMAIGWRQRGRQAQTADALINGTSLLDDLAAVEPIRPVDLAGVSCPVLAVYGEHSDVLDAGKLLLRSVADCTLHVLPGHAHTVLREGTAELLEALLPWLAHQAGTRVPALAGGAAL</sequence>
<gene>
    <name evidence="2" type="ORF">J4573_42630</name>
</gene>
<evidence type="ECO:0000313" key="3">
    <source>
        <dbReference type="Proteomes" id="UP000669179"/>
    </source>
</evidence>
<protein>
    <submittedName>
        <fullName evidence="2">Alpha/beta hydrolase</fullName>
    </submittedName>
</protein>
<reference evidence="2" key="1">
    <citation type="submission" date="2021-03" db="EMBL/GenBank/DDBJ databases">
        <authorList>
            <person name="Kanchanasin P."/>
            <person name="Saeng-In P."/>
            <person name="Phongsopitanun W."/>
            <person name="Yuki M."/>
            <person name="Kudo T."/>
            <person name="Ohkuma M."/>
            <person name="Tanasupawat S."/>
        </authorList>
    </citation>
    <scope>NUCLEOTIDE SEQUENCE</scope>
    <source>
        <strain evidence="2">GKU 128</strain>
    </source>
</reference>
<evidence type="ECO:0000313" key="2">
    <source>
        <dbReference type="EMBL" id="MBO2453848.1"/>
    </source>
</evidence>
<comment type="caution">
    <text evidence="2">The sequence shown here is derived from an EMBL/GenBank/DDBJ whole genome shotgun (WGS) entry which is preliminary data.</text>
</comment>
<proteinExistence type="predicted"/>
<name>A0A939T877_9ACTN</name>